<dbReference type="Pfam" id="PF13692">
    <property type="entry name" value="Glyco_trans_1_4"/>
    <property type="match status" value="1"/>
</dbReference>
<reference evidence="4" key="1">
    <citation type="submission" date="2022-10" db="EMBL/GenBank/DDBJ databases">
        <title>The WGS of Solirubrobacter phytolaccae KCTC 29190.</title>
        <authorList>
            <person name="Jiang Z."/>
        </authorList>
    </citation>
    <scope>NUCLEOTIDE SEQUENCE</scope>
    <source>
        <strain evidence="4">KCTC 29190</strain>
    </source>
</reference>
<feature type="domain" description="Glycosyltransferase subfamily 4-like N-terminal" evidence="3">
    <location>
        <begin position="18"/>
        <end position="167"/>
    </location>
</feature>
<dbReference type="SUPFAM" id="SSF53756">
    <property type="entry name" value="UDP-Glycosyltransferase/glycogen phosphorylase"/>
    <property type="match status" value="1"/>
</dbReference>
<keyword evidence="5" id="KW-1185">Reference proteome</keyword>
<dbReference type="Pfam" id="PF13439">
    <property type="entry name" value="Glyco_transf_4"/>
    <property type="match status" value="1"/>
</dbReference>
<gene>
    <name evidence="4" type="ORF">OJ997_24675</name>
</gene>
<sequence>MRVHLVDPAAYTPPYDRALASALARAGAEVSLVTSAFTYGDVPAAPGVDVDEAFYRWAPAWGRKAARLAQHVPDMLRYRRTARAADVVHFQWLPVQHVDGYLLPRKRPRLLTAHDVLPREPSPGQLAGQRKLYERMDAVVVHSEHGAARLRDEVGLDPALVHVIRHGTLTGLDVPGEAPFAKPDKPVVLMFGLLRPYKGVDVLLEAWRRANVDAELWVIGMPRMDVSAIHGPNVRTALRFVSAGELAGAFRAADLVVLPYREIDQSGVLFTALAFGKPMLLTRVGGFPEVADTGAAAIVEPDDPDALAGELSALLADPARLERMAAASQAAAAGEYGWDDIARRTLDLYSALQA</sequence>
<protein>
    <submittedName>
        <fullName evidence="4">Glycosyltransferase family 4 protein</fullName>
    </submittedName>
</protein>
<dbReference type="RefSeq" id="WP_270027917.1">
    <property type="nucleotide sequence ID" value="NZ_JAPDDP010000055.1"/>
</dbReference>
<comment type="caution">
    <text evidence="4">The sequence shown here is derived from an EMBL/GenBank/DDBJ whole genome shotgun (WGS) entry which is preliminary data.</text>
</comment>
<dbReference type="GO" id="GO:0009103">
    <property type="term" value="P:lipopolysaccharide biosynthetic process"/>
    <property type="evidence" value="ECO:0007669"/>
    <property type="project" value="TreeGrafter"/>
</dbReference>
<proteinExistence type="predicted"/>
<dbReference type="EMBL" id="JAPDDP010000055">
    <property type="protein sequence ID" value="MDA0183527.1"/>
    <property type="molecule type" value="Genomic_DNA"/>
</dbReference>
<dbReference type="Proteomes" id="UP001147653">
    <property type="component" value="Unassembled WGS sequence"/>
</dbReference>
<evidence type="ECO:0000313" key="4">
    <source>
        <dbReference type="EMBL" id="MDA0183527.1"/>
    </source>
</evidence>
<evidence type="ECO:0000313" key="5">
    <source>
        <dbReference type="Proteomes" id="UP001147653"/>
    </source>
</evidence>
<dbReference type="CDD" id="cd03801">
    <property type="entry name" value="GT4_PimA-like"/>
    <property type="match status" value="1"/>
</dbReference>
<evidence type="ECO:0000259" key="3">
    <source>
        <dbReference type="Pfam" id="PF13439"/>
    </source>
</evidence>
<dbReference type="AlphaFoldDB" id="A0A9X3SHV5"/>
<organism evidence="4 5">
    <name type="scientific">Solirubrobacter phytolaccae</name>
    <dbReference type="NCBI Taxonomy" id="1404360"/>
    <lineage>
        <taxon>Bacteria</taxon>
        <taxon>Bacillati</taxon>
        <taxon>Actinomycetota</taxon>
        <taxon>Thermoleophilia</taxon>
        <taxon>Solirubrobacterales</taxon>
        <taxon>Solirubrobacteraceae</taxon>
        <taxon>Solirubrobacter</taxon>
    </lineage>
</organism>
<dbReference type="PANTHER" id="PTHR46401">
    <property type="entry name" value="GLYCOSYLTRANSFERASE WBBK-RELATED"/>
    <property type="match status" value="1"/>
</dbReference>
<keyword evidence="1" id="KW-0328">Glycosyltransferase</keyword>
<dbReference type="GO" id="GO:0016757">
    <property type="term" value="F:glycosyltransferase activity"/>
    <property type="evidence" value="ECO:0007669"/>
    <property type="project" value="UniProtKB-KW"/>
</dbReference>
<name>A0A9X3SHV5_9ACTN</name>
<dbReference type="InterPro" id="IPR028098">
    <property type="entry name" value="Glyco_trans_4-like_N"/>
</dbReference>
<dbReference type="PANTHER" id="PTHR46401:SF2">
    <property type="entry name" value="GLYCOSYLTRANSFERASE WBBK-RELATED"/>
    <property type="match status" value="1"/>
</dbReference>
<accession>A0A9X3SHV5</accession>
<evidence type="ECO:0000256" key="1">
    <source>
        <dbReference type="ARBA" id="ARBA00022676"/>
    </source>
</evidence>
<dbReference type="Gene3D" id="3.40.50.2000">
    <property type="entry name" value="Glycogen Phosphorylase B"/>
    <property type="match status" value="2"/>
</dbReference>
<keyword evidence="2" id="KW-0808">Transferase</keyword>
<evidence type="ECO:0000256" key="2">
    <source>
        <dbReference type="ARBA" id="ARBA00022679"/>
    </source>
</evidence>